<evidence type="ECO:0000256" key="1">
    <source>
        <dbReference type="SAM" id="Coils"/>
    </source>
</evidence>
<dbReference type="EMBL" id="FNXT01000763">
    <property type="protein sequence ID" value="SZX66880.1"/>
    <property type="molecule type" value="Genomic_DNA"/>
</dbReference>
<evidence type="ECO:0000313" key="3">
    <source>
        <dbReference type="EMBL" id="SZX66880.1"/>
    </source>
</evidence>
<organism evidence="3 4">
    <name type="scientific">Tetradesmus obliquus</name>
    <name type="common">Green alga</name>
    <name type="synonym">Acutodesmus obliquus</name>
    <dbReference type="NCBI Taxonomy" id="3088"/>
    <lineage>
        <taxon>Eukaryota</taxon>
        <taxon>Viridiplantae</taxon>
        <taxon>Chlorophyta</taxon>
        <taxon>core chlorophytes</taxon>
        <taxon>Chlorophyceae</taxon>
        <taxon>CS clade</taxon>
        <taxon>Sphaeropleales</taxon>
        <taxon>Scenedesmaceae</taxon>
        <taxon>Tetradesmus</taxon>
    </lineage>
</organism>
<keyword evidence="4" id="KW-1185">Reference proteome</keyword>
<feature type="coiled-coil region" evidence="1">
    <location>
        <begin position="96"/>
        <end position="123"/>
    </location>
</feature>
<keyword evidence="1" id="KW-0175">Coiled coil</keyword>
<feature type="region of interest" description="Disordered" evidence="2">
    <location>
        <begin position="467"/>
        <end position="499"/>
    </location>
</feature>
<sequence length="499" mass="54696">MAASCYLQPIDCDVSTLFETFDSSELPADPGISHQPLPAAANLLAEGRGTAPRLQKQQQQGRCQSVAIPALAKRNGRRSSSKDKHMSGYKKNRLAISRMEQELTAKLLQAQHLEADRARLQAEHQVLHECCEGLQQLRLQRGLQDFASKEELALLQQLQSIPCSSSSACGTALSGNSGNSSSSGNSMGSDSSDAARRSMDAAGSPCTAAAADPAAAPAVDGGDSTEQHFSPPNDVMYYYRQLLSLPPRPGADTVTVQELLAGYASTVQQLALQLHLLRQPASCWQGSQEPPLQKIRRLMHEHNHMLASVVLMQRSEVTWRFSNSNFETGELEEEIDMQKHAWVLQQLQLTPQQTSNIVGSMSCFKRLLTPLVQQRQQLQQQLAQQHDEPGSGSSSSSVDAYKQCMAQREAMLLRLVNLMRKDNMLRLASAAAVAGSLTYVQLATAAVQATPRPLALGAIGMLVLEQHQQQEQQQQRQPAQQQQRQPAQQQQRPQPAQQS</sequence>
<dbReference type="Proteomes" id="UP000256970">
    <property type="component" value="Unassembled WGS sequence"/>
</dbReference>
<feature type="region of interest" description="Disordered" evidence="2">
    <location>
        <begin position="172"/>
        <end position="227"/>
    </location>
</feature>
<feature type="compositionally biased region" description="Low complexity" evidence="2">
    <location>
        <begin position="200"/>
        <end position="222"/>
    </location>
</feature>
<name>A0A383VPR4_TETOB</name>
<feature type="compositionally biased region" description="Low complexity" evidence="2">
    <location>
        <begin position="379"/>
        <end position="397"/>
    </location>
</feature>
<proteinExistence type="predicted"/>
<feature type="region of interest" description="Disordered" evidence="2">
    <location>
        <begin position="379"/>
        <end position="400"/>
    </location>
</feature>
<gene>
    <name evidence="3" type="ORF">BQ4739_LOCUS7312</name>
</gene>
<evidence type="ECO:0000256" key="2">
    <source>
        <dbReference type="SAM" id="MobiDB-lite"/>
    </source>
</evidence>
<accession>A0A383VPR4</accession>
<dbReference type="AlphaFoldDB" id="A0A383VPR4"/>
<feature type="compositionally biased region" description="Low complexity" evidence="2">
    <location>
        <begin position="174"/>
        <end position="192"/>
    </location>
</feature>
<evidence type="ECO:0000313" key="4">
    <source>
        <dbReference type="Proteomes" id="UP000256970"/>
    </source>
</evidence>
<reference evidence="3 4" key="1">
    <citation type="submission" date="2016-10" db="EMBL/GenBank/DDBJ databases">
        <authorList>
            <person name="Cai Z."/>
        </authorList>
    </citation>
    <scope>NUCLEOTIDE SEQUENCE [LARGE SCALE GENOMIC DNA]</scope>
</reference>
<protein>
    <submittedName>
        <fullName evidence="3">Uncharacterized protein</fullName>
    </submittedName>
</protein>